<keyword evidence="1" id="KW-0732">Signal</keyword>
<feature type="chain" id="PRO_5041310143" evidence="1">
    <location>
        <begin position="22"/>
        <end position="135"/>
    </location>
</feature>
<dbReference type="Proteomes" id="UP001155901">
    <property type="component" value="Unassembled WGS sequence"/>
</dbReference>
<reference evidence="2" key="1">
    <citation type="submission" date="2021-07" db="EMBL/GenBank/DDBJ databases">
        <title>Characterization of violacein-producing bacteria and related species.</title>
        <authorList>
            <person name="Wilson H.S."/>
            <person name="De Leon M.E."/>
        </authorList>
    </citation>
    <scope>NUCLEOTIDE SEQUENCE</scope>
    <source>
        <strain evidence="2">HSC-15S17</strain>
    </source>
</reference>
<keyword evidence="2" id="KW-0378">Hydrolase</keyword>
<gene>
    <name evidence="2" type="ORF">KVP70_20525</name>
    <name evidence="3" type="ORF">L1274_001418</name>
</gene>
<evidence type="ECO:0000313" key="3">
    <source>
        <dbReference type="EMBL" id="MCP2007725.1"/>
    </source>
</evidence>
<sequence length="135" mass="14850">MNNVRSWLLILALGCQAGAMAGDLAQRTPRGLDYLSGGVGEDERQAMLAARDDYNLRMTFATRISGEYLADVALTVYDQTGTPVATATSDGPWCYLKLDPGSYRVVATMHGKPLQQTVVIKPNGARELYFYWDPQ</sequence>
<dbReference type="GO" id="GO:0004180">
    <property type="term" value="F:carboxypeptidase activity"/>
    <property type="evidence" value="ECO:0007669"/>
    <property type="project" value="UniProtKB-KW"/>
</dbReference>
<feature type="signal peptide" evidence="1">
    <location>
        <begin position="1"/>
        <end position="21"/>
    </location>
</feature>
<keyword evidence="2" id="KW-0121">Carboxypeptidase</keyword>
<evidence type="ECO:0000256" key="1">
    <source>
        <dbReference type="SAM" id="SignalP"/>
    </source>
</evidence>
<dbReference type="Proteomes" id="UP001162889">
    <property type="component" value="Unassembled WGS sequence"/>
</dbReference>
<dbReference type="AlphaFoldDB" id="A0AA41H9S7"/>
<dbReference type="RefSeq" id="WP_217944029.1">
    <property type="nucleotide sequence ID" value="NZ_JAHTGR010000011.1"/>
</dbReference>
<keyword evidence="2" id="KW-0645">Protease</keyword>
<accession>A0AA41H9S7</accession>
<comment type="caution">
    <text evidence="2">The sequence shown here is derived from an EMBL/GenBank/DDBJ whole genome shotgun (WGS) entry which is preliminary data.</text>
</comment>
<dbReference type="EMBL" id="JALJZU010000002">
    <property type="protein sequence ID" value="MCP2007725.1"/>
    <property type="molecule type" value="Genomic_DNA"/>
</dbReference>
<evidence type="ECO:0000313" key="5">
    <source>
        <dbReference type="Proteomes" id="UP001162889"/>
    </source>
</evidence>
<reference evidence="3" key="2">
    <citation type="submission" date="2022-03" db="EMBL/GenBank/DDBJ databases">
        <title>Genome Encyclopedia of Bacteria and Archaea VI: Functional Genomics of Type Strains.</title>
        <authorList>
            <person name="Whitman W."/>
        </authorList>
    </citation>
    <scope>NUCLEOTIDE SEQUENCE</scope>
    <source>
        <strain evidence="3">HSC-15S17</strain>
    </source>
</reference>
<dbReference type="EMBL" id="JAHTGR010000011">
    <property type="protein sequence ID" value="MBV6323324.1"/>
    <property type="molecule type" value="Genomic_DNA"/>
</dbReference>
<keyword evidence="5" id="KW-1185">Reference proteome</keyword>
<organism evidence="2 4">
    <name type="scientific">Duganella violaceipulchra</name>
    <dbReference type="NCBI Taxonomy" id="2849652"/>
    <lineage>
        <taxon>Bacteria</taxon>
        <taxon>Pseudomonadati</taxon>
        <taxon>Pseudomonadota</taxon>
        <taxon>Betaproteobacteria</taxon>
        <taxon>Burkholderiales</taxon>
        <taxon>Oxalobacteraceae</taxon>
        <taxon>Telluria group</taxon>
        <taxon>Duganella</taxon>
    </lineage>
</organism>
<proteinExistence type="predicted"/>
<evidence type="ECO:0000313" key="2">
    <source>
        <dbReference type="EMBL" id="MBV6323324.1"/>
    </source>
</evidence>
<name>A0AA41H9S7_9BURK</name>
<protein>
    <submittedName>
        <fullName evidence="2">Carboxypeptidase regulatory-like domain-containing protein</fullName>
    </submittedName>
</protein>
<evidence type="ECO:0000313" key="4">
    <source>
        <dbReference type="Proteomes" id="UP001155901"/>
    </source>
</evidence>